<proteinExistence type="predicted"/>
<gene>
    <name evidence="2" type="ORF">Spa11_11200</name>
</gene>
<keyword evidence="2" id="KW-0449">Lipoprotein</keyword>
<dbReference type="SUPFAM" id="SSF63446">
    <property type="entry name" value="Type I dockerin domain"/>
    <property type="match status" value="1"/>
</dbReference>
<evidence type="ECO:0000313" key="3">
    <source>
        <dbReference type="Proteomes" id="UP000316426"/>
    </source>
</evidence>
<evidence type="ECO:0000256" key="1">
    <source>
        <dbReference type="SAM" id="SignalP"/>
    </source>
</evidence>
<dbReference type="InterPro" id="IPR036439">
    <property type="entry name" value="Dockerin_dom_sf"/>
</dbReference>
<feature type="signal peptide" evidence="1">
    <location>
        <begin position="1"/>
        <end position="26"/>
    </location>
</feature>
<dbReference type="GO" id="GO:0000272">
    <property type="term" value="P:polysaccharide catabolic process"/>
    <property type="evidence" value="ECO:0007669"/>
    <property type="project" value="InterPro"/>
</dbReference>
<keyword evidence="3" id="KW-1185">Reference proteome</keyword>
<sequence precursor="true">MRRRNLFLAVCFALASAWLAGSVSLAAVTTTGQVDPSDPATWTSSTNVYIGRTEDGGVVFDSGASVSSQWSYIGGVGSSEVVGSATVDGAGSIWNTGPLYIGFHGNGALSIQNGGRVESGQISIAAREGSSGAVVVSGTDSRLLGYSLVVGDSAHGMLTIEDGGIVEITGGTFAALGTIVFNNGVLRTTSFSGGSEQLEGIGEIYTRGLVPDFDLIFDAQLGLQQQYLFDSRAGQHVTLHLDMTDEDYGALGAGYNGIGSLTIADGRSVQSYSGTLGSRFGSNGTATVSGPSTTWRSGFLQVGLEGVGILDISDGGLVQSDETVYLGRYLGSTGTLTVSGAGSRWEGGPSYIGYGGEGSLSIENGASAMSRDVSLGHLADANGVATLSGAGTTWDIQMGITVGSAGQGALNVLDGATLRSRTTDIGRSSGSSGIVTVAGSGSNWQMTNSIYIGRGGTGTLNIQDGGVVINERGCVANDYYSKGTVSVSGANSRWNITEGVLIVGYRGEGILNISDGATVSDAYSELYVGYDFSSGTVNVSGPTTVWSNSATLYLGNNGAGYLSITEGATASNASARVRGSVSVAGAGSSWTCNGSLNGFAGWLTIEDGAAVTTGAANIATWQDGSFSVTVADAGSVWNSDGFLKIGERGKGTLNVLRGAVVNSAGGTIASSSGSVSSVLISGSGSAWNAPGNLYVGAIGKATLTIEAGASLTTTTAFIANHSLAVSEATVTGVGSIWRNIDGLTVGVGGAGTLRIADHGTLEVGKDTVVGSETSAVGRILFDNGVLSTTGLVAGSDQLDGVGTIYTQKILSDVALTFDSPSSLQQQIHLSNRPGQDITIHLDMTEQSNAVLGAGYRGVGSFAIANGVVMSSTEGILGYHTDSQGTATVSDVGSAWGVEGNLRVGRYGSGSLSIENGARVSSSAGLLGDEKGSQGEATVAGQGSSWINSADLSVGRYGSGALTIQDGGVVASSVAIIGQWTGSNGAVVVTGAGSQLRVANEIHVGRFGAGSMLISSGGEVVVGAPAIARDLTIAQSGGPATVTLDKGGALRLHRGRIRSGSVAAAAFNFNGGRLEGVGTYQVGAGLTQNGGVLAPGNSAGVTTINGFYDLADGALEIELLGGSGAAGVGFDQLVVNNGVTLGAESQLNLVLGYAATVGDSFLIVDSRNSNAISGTFANDDALVADYESLRYSFALDYAAGTGNDIALTVASVALIGDYNGDGLVDAADYTVWRDAVGSNVAAYAGADGNGDGVVDDEDHAVWMAHYGASIEAALAQAVPEPGGVGLAVLAAIIGGCRQKGFSRSAS</sequence>
<feature type="chain" id="PRO_5022043625" evidence="1">
    <location>
        <begin position="27"/>
        <end position="1305"/>
    </location>
</feature>
<protein>
    <submittedName>
        <fullName evidence="2">Putative lipoprotein</fullName>
    </submittedName>
</protein>
<dbReference type="PROSITE" id="PS00018">
    <property type="entry name" value="EF_HAND_1"/>
    <property type="match status" value="1"/>
</dbReference>
<dbReference type="RefSeq" id="WP_145109057.1">
    <property type="nucleotide sequence ID" value="NZ_CP036349.1"/>
</dbReference>
<dbReference type="Gene3D" id="1.10.1330.10">
    <property type="entry name" value="Dockerin domain"/>
    <property type="match status" value="1"/>
</dbReference>
<dbReference type="NCBIfam" id="TIGR04393">
    <property type="entry name" value="rpt_T5SS_PEPC"/>
    <property type="match status" value="14"/>
</dbReference>
<dbReference type="KEGG" id="bmei:Spa11_11200"/>
<evidence type="ECO:0000313" key="2">
    <source>
        <dbReference type="EMBL" id="QDV72934.1"/>
    </source>
</evidence>
<dbReference type="EMBL" id="CP036349">
    <property type="protein sequence ID" value="QDV72934.1"/>
    <property type="molecule type" value="Genomic_DNA"/>
</dbReference>
<dbReference type="InterPro" id="IPR018247">
    <property type="entry name" value="EF_Hand_1_Ca_BS"/>
</dbReference>
<dbReference type="InterPro" id="IPR030895">
    <property type="entry name" value="T5SS_PEPC_rpt"/>
</dbReference>
<name>A0A518K564_9BACT</name>
<reference evidence="2 3" key="1">
    <citation type="submission" date="2019-02" db="EMBL/GenBank/DDBJ databases">
        <title>Deep-cultivation of Planctomycetes and their phenomic and genomic characterization uncovers novel biology.</title>
        <authorList>
            <person name="Wiegand S."/>
            <person name="Jogler M."/>
            <person name="Boedeker C."/>
            <person name="Pinto D."/>
            <person name="Vollmers J."/>
            <person name="Rivas-Marin E."/>
            <person name="Kohn T."/>
            <person name="Peeters S.H."/>
            <person name="Heuer A."/>
            <person name="Rast P."/>
            <person name="Oberbeckmann S."/>
            <person name="Bunk B."/>
            <person name="Jeske O."/>
            <person name="Meyerdierks A."/>
            <person name="Storesund J.E."/>
            <person name="Kallscheuer N."/>
            <person name="Luecker S."/>
            <person name="Lage O.M."/>
            <person name="Pohl T."/>
            <person name="Merkel B.J."/>
            <person name="Hornburger P."/>
            <person name="Mueller R.-W."/>
            <person name="Bruemmer F."/>
            <person name="Labrenz M."/>
            <person name="Spormann A.M."/>
            <person name="Op den Camp H."/>
            <person name="Overmann J."/>
            <person name="Amann R."/>
            <person name="Jetten M.S.M."/>
            <person name="Mascher T."/>
            <person name="Medema M.H."/>
            <person name="Devos D.P."/>
            <person name="Kaster A.-K."/>
            <person name="Ovreas L."/>
            <person name="Rohde M."/>
            <person name="Galperin M.Y."/>
            <person name="Jogler C."/>
        </authorList>
    </citation>
    <scope>NUCLEOTIDE SEQUENCE [LARGE SCALE GENOMIC DNA]</scope>
    <source>
        <strain evidence="2 3">Spa11</strain>
    </source>
</reference>
<organism evidence="2 3">
    <name type="scientific">Botrimarina mediterranea</name>
    <dbReference type="NCBI Taxonomy" id="2528022"/>
    <lineage>
        <taxon>Bacteria</taxon>
        <taxon>Pseudomonadati</taxon>
        <taxon>Planctomycetota</taxon>
        <taxon>Planctomycetia</taxon>
        <taxon>Pirellulales</taxon>
        <taxon>Lacipirellulaceae</taxon>
        <taxon>Botrimarina</taxon>
    </lineage>
</organism>
<accession>A0A518K564</accession>
<keyword evidence="1" id="KW-0732">Signal</keyword>
<dbReference type="Proteomes" id="UP000316426">
    <property type="component" value="Chromosome"/>
</dbReference>